<dbReference type="NCBIfam" id="NF002133">
    <property type="entry name" value="PRK00971.1-2"/>
    <property type="match status" value="1"/>
</dbReference>
<dbReference type="Gene3D" id="3.40.710.10">
    <property type="entry name" value="DD-peptidase/beta-lactamase superfamily"/>
    <property type="match status" value="1"/>
</dbReference>
<reference evidence="7 8" key="1">
    <citation type="submission" date="2017-04" db="EMBL/GenBank/DDBJ databases">
        <authorList>
            <person name="Afonso C.L."/>
            <person name="Miller P.J."/>
            <person name="Scott M.A."/>
            <person name="Spackman E."/>
            <person name="Goraichik I."/>
            <person name="Dimitrov K.M."/>
            <person name="Suarez D.L."/>
            <person name="Swayne D.E."/>
        </authorList>
    </citation>
    <scope>NUCLEOTIDE SEQUENCE [LARGE SCALE GENOMIC DNA]</scope>
    <source>
        <strain evidence="7">LMG 28154</strain>
    </source>
</reference>
<evidence type="ECO:0000256" key="4">
    <source>
        <dbReference type="ARBA" id="ARBA00022801"/>
    </source>
</evidence>
<comment type="subunit">
    <text evidence="2 6">Homotetramer.</text>
</comment>
<evidence type="ECO:0000256" key="3">
    <source>
        <dbReference type="ARBA" id="ARBA00012918"/>
    </source>
</evidence>
<dbReference type="Pfam" id="PF04960">
    <property type="entry name" value="Glutaminase"/>
    <property type="match status" value="1"/>
</dbReference>
<feature type="binding site" evidence="6">
    <location>
        <position position="266"/>
    </location>
    <ligand>
        <name>substrate</name>
    </ligand>
</feature>
<evidence type="ECO:0000256" key="5">
    <source>
        <dbReference type="ARBA" id="ARBA00049534"/>
    </source>
</evidence>
<evidence type="ECO:0000313" key="8">
    <source>
        <dbReference type="Proteomes" id="UP000198460"/>
    </source>
</evidence>
<dbReference type="AlphaFoldDB" id="A0A238HC02"/>
<accession>A0A238HC02</accession>
<name>A0A238HC02_9BURK</name>
<dbReference type="NCBIfam" id="TIGR03814">
    <property type="entry name" value="Gln_ase"/>
    <property type="match status" value="1"/>
</dbReference>
<comment type="catalytic activity">
    <reaction evidence="5 6">
        <text>L-glutamine + H2O = L-glutamate + NH4(+)</text>
        <dbReference type="Rhea" id="RHEA:15889"/>
        <dbReference type="ChEBI" id="CHEBI:15377"/>
        <dbReference type="ChEBI" id="CHEBI:28938"/>
        <dbReference type="ChEBI" id="CHEBI:29985"/>
        <dbReference type="ChEBI" id="CHEBI:58359"/>
        <dbReference type="EC" id="3.5.1.2"/>
    </reaction>
</comment>
<feature type="binding site" evidence="6">
    <location>
        <position position="165"/>
    </location>
    <ligand>
        <name>substrate</name>
    </ligand>
</feature>
<keyword evidence="4 6" id="KW-0378">Hydrolase</keyword>
<dbReference type="EMBL" id="FXAN01000111">
    <property type="protein sequence ID" value="SMG02809.1"/>
    <property type="molecule type" value="Genomic_DNA"/>
</dbReference>
<evidence type="ECO:0000313" key="7">
    <source>
        <dbReference type="EMBL" id="SMG02809.1"/>
    </source>
</evidence>
<sequence length="312" mass="33733">MFSARYTELNYQPILERIRAELTPWIGTGRVADYIPELAKVPAERFGMAVVTLAGDIFTIGDAHERFSIQSISKLFACTLAFKLLGDELWQRVGREPSGTAFNSLVQLESERGKPRNPFINAGALVVTDVLCRRFVRAETALVEFIRRLTGIADIDYDARVALSEQQHAERNRAMAHFIASFGNMQMPPDTVIDAYCRQCAITMSCVELAQAALFLANGGIAPATGESILDPSSAKRLSALMLTCGTYDAAGDFVYRVGLPAKSGVGGGIVAVLPGEMAACVWSPGLDPNGNSLAGVLALEWLTTYSGRSIF</sequence>
<dbReference type="GO" id="GO:0004359">
    <property type="term" value="F:glutaminase activity"/>
    <property type="evidence" value="ECO:0007669"/>
    <property type="project" value="UniProtKB-UniRule"/>
</dbReference>
<feature type="binding site" evidence="6">
    <location>
        <position position="196"/>
    </location>
    <ligand>
        <name>substrate</name>
    </ligand>
</feature>
<evidence type="ECO:0000256" key="2">
    <source>
        <dbReference type="ARBA" id="ARBA00011881"/>
    </source>
</evidence>
<dbReference type="EC" id="3.5.1.2" evidence="3 6"/>
<dbReference type="GO" id="GO:0006543">
    <property type="term" value="P:L-glutamine catabolic process"/>
    <property type="evidence" value="ECO:0007669"/>
    <property type="project" value="TreeGrafter"/>
</dbReference>
<dbReference type="SUPFAM" id="SSF56601">
    <property type="entry name" value="beta-lactamase/transpeptidase-like"/>
    <property type="match status" value="1"/>
</dbReference>
<evidence type="ECO:0000256" key="1">
    <source>
        <dbReference type="ARBA" id="ARBA00011076"/>
    </source>
</evidence>
<dbReference type="PANTHER" id="PTHR12544">
    <property type="entry name" value="GLUTAMINASE"/>
    <property type="match status" value="1"/>
</dbReference>
<gene>
    <name evidence="6" type="primary">glsA</name>
    <name evidence="7" type="ORF">BSIN_4086</name>
</gene>
<dbReference type="InterPro" id="IPR012338">
    <property type="entry name" value="Beta-lactam/transpept-like"/>
</dbReference>
<dbReference type="HAMAP" id="MF_00313">
    <property type="entry name" value="Glutaminase"/>
    <property type="match status" value="1"/>
</dbReference>
<feature type="binding site" evidence="6">
    <location>
        <position position="172"/>
    </location>
    <ligand>
        <name>substrate</name>
    </ligand>
</feature>
<feature type="binding site" evidence="6">
    <location>
        <position position="121"/>
    </location>
    <ligand>
        <name>substrate</name>
    </ligand>
</feature>
<dbReference type="NCBIfam" id="NF002132">
    <property type="entry name" value="PRK00971.1-1"/>
    <property type="match status" value="1"/>
</dbReference>
<dbReference type="Proteomes" id="UP000198460">
    <property type="component" value="Unassembled WGS sequence"/>
</dbReference>
<dbReference type="GO" id="GO:0006537">
    <property type="term" value="P:glutamate biosynthetic process"/>
    <property type="evidence" value="ECO:0007669"/>
    <property type="project" value="TreeGrafter"/>
</dbReference>
<dbReference type="FunFam" id="3.40.710.10:FF:000005">
    <property type="entry name" value="Glutaminase"/>
    <property type="match status" value="1"/>
</dbReference>
<organism evidence="7 8">
    <name type="scientific">Burkholderia singularis</name>
    <dbReference type="NCBI Taxonomy" id="1503053"/>
    <lineage>
        <taxon>Bacteria</taxon>
        <taxon>Pseudomonadati</taxon>
        <taxon>Pseudomonadota</taxon>
        <taxon>Betaproteobacteria</taxon>
        <taxon>Burkholderiales</taxon>
        <taxon>Burkholderiaceae</taxon>
        <taxon>Burkholderia</taxon>
        <taxon>pseudomallei group</taxon>
    </lineage>
</organism>
<protein>
    <recommendedName>
        <fullName evidence="3 6">Glutaminase</fullName>
        <ecNumber evidence="3 6">3.5.1.2</ecNumber>
    </recommendedName>
</protein>
<dbReference type="PANTHER" id="PTHR12544:SF29">
    <property type="entry name" value="GLUTAMINASE"/>
    <property type="match status" value="1"/>
</dbReference>
<proteinExistence type="inferred from homology"/>
<dbReference type="InterPro" id="IPR015868">
    <property type="entry name" value="Glutaminase"/>
</dbReference>
<keyword evidence="6" id="KW-0007">Acetylation</keyword>
<feature type="binding site" evidence="6">
    <location>
        <position position="71"/>
    </location>
    <ligand>
        <name>substrate</name>
    </ligand>
</feature>
<feature type="binding site" evidence="6">
    <location>
        <position position="248"/>
    </location>
    <ligand>
        <name>substrate</name>
    </ligand>
</feature>
<evidence type="ECO:0000256" key="6">
    <source>
        <dbReference type="HAMAP-Rule" id="MF_00313"/>
    </source>
</evidence>
<comment type="similarity">
    <text evidence="1 6">Belongs to the glutaminase family.</text>
</comment>